<reference evidence="1" key="1">
    <citation type="submission" date="2019-08" db="EMBL/GenBank/DDBJ databases">
        <authorList>
            <person name="Kucharzyk K."/>
            <person name="Murdoch R.W."/>
            <person name="Higgins S."/>
            <person name="Loffler F."/>
        </authorList>
    </citation>
    <scope>NUCLEOTIDE SEQUENCE</scope>
</reference>
<sequence>MTLGRFDPSGTKMLIKTGKVLRTEYRDTYCSPFYYIQMDNVRGYLHEMMNFGHHQALVFGNQVDKLRKLSKMMGFMLVEG</sequence>
<proteinExistence type="predicted"/>
<name>A0A645HIF0_9ZZZZ</name>
<evidence type="ECO:0000313" key="1">
    <source>
        <dbReference type="EMBL" id="MPN38785.1"/>
    </source>
</evidence>
<evidence type="ECO:0008006" key="2">
    <source>
        <dbReference type="Google" id="ProtNLM"/>
    </source>
</evidence>
<comment type="caution">
    <text evidence="1">The sequence shown here is derived from an EMBL/GenBank/DDBJ whole genome shotgun (WGS) entry which is preliminary data.</text>
</comment>
<dbReference type="AlphaFoldDB" id="A0A645HIF0"/>
<accession>A0A645HIF0</accession>
<organism evidence="1">
    <name type="scientific">bioreactor metagenome</name>
    <dbReference type="NCBI Taxonomy" id="1076179"/>
    <lineage>
        <taxon>unclassified sequences</taxon>
        <taxon>metagenomes</taxon>
        <taxon>ecological metagenomes</taxon>
    </lineage>
</organism>
<dbReference type="EMBL" id="VSSQ01094220">
    <property type="protein sequence ID" value="MPN38785.1"/>
    <property type="molecule type" value="Genomic_DNA"/>
</dbReference>
<protein>
    <recommendedName>
        <fullName evidence="2">L-fucose isomerase C-terminal domain-containing protein</fullName>
    </recommendedName>
</protein>
<gene>
    <name evidence="1" type="ORF">SDC9_186310</name>
</gene>